<dbReference type="InterPro" id="IPR041522">
    <property type="entry name" value="CdaR_GGDEF"/>
</dbReference>
<organism evidence="5 6">
    <name type="scientific">Pseudonocardia xinjiangensis</name>
    <dbReference type="NCBI Taxonomy" id="75289"/>
    <lineage>
        <taxon>Bacteria</taxon>
        <taxon>Bacillati</taxon>
        <taxon>Actinomycetota</taxon>
        <taxon>Actinomycetes</taxon>
        <taxon>Pseudonocardiales</taxon>
        <taxon>Pseudonocardiaceae</taxon>
        <taxon>Pseudonocardia</taxon>
    </lineage>
</organism>
<dbReference type="Pfam" id="PF14361">
    <property type="entry name" value="RsbRD_N"/>
    <property type="match status" value="1"/>
</dbReference>
<dbReference type="PANTHER" id="PTHR33744">
    <property type="entry name" value="CARBOHYDRATE DIACID REGULATOR"/>
    <property type="match status" value="1"/>
</dbReference>
<evidence type="ECO:0000256" key="1">
    <source>
        <dbReference type="ARBA" id="ARBA00006754"/>
    </source>
</evidence>
<dbReference type="InterPro" id="IPR025736">
    <property type="entry name" value="PucR_C-HTH_dom"/>
</dbReference>
<dbReference type="Pfam" id="PF13556">
    <property type="entry name" value="HTH_30"/>
    <property type="match status" value="1"/>
</dbReference>
<evidence type="ECO:0000259" key="4">
    <source>
        <dbReference type="Pfam" id="PF17853"/>
    </source>
</evidence>
<feature type="domain" description="PucR C-terminal helix-turn-helix" evidence="2">
    <location>
        <begin position="282"/>
        <end position="328"/>
    </location>
</feature>
<accession>A0ABX1R919</accession>
<dbReference type="InterPro" id="IPR025751">
    <property type="entry name" value="RsbRD_N_dom"/>
</dbReference>
<evidence type="ECO:0000259" key="3">
    <source>
        <dbReference type="Pfam" id="PF14361"/>
    </source>
</evidence>
<evidence type="ECO:0000259" key="2">
    <source>
        <dbReference type="Pfam" id="PF13556"/>
    </source>
</evidence>
<evidence type="ECO:0000313" key="5">
    <source>
        <dbReference type="EMBL" id="NMH76873.1"/>
    </source>
</evidence>
<dbReference type="RefSeq" id="WP_169394944.1">
    <property type="nucleotide sequence ID" value="NZ_JAAXKY010000014.1"/>
</dbReference>
<evidence type="ECO:0000313" key="6">
    <source>
        <dbReference type="Proteomes" id="UP001296706"/>
    </source>
</evidence>
<dbReference type="Gene3D" id="1.10.10.2840">
    <property type="entry name" value="PucR C-terminal helix-turn-helix domain"/>
    <property type="match status" value="1"/>
</dbReference>
<reference evidence="5 6" key="1">
    <citation type="submission" date="2020-04" db="EMBL/GenBank/DDBJ databases">
        <authorList>
            <person name="Klaysubun C."/>
            <person name="Duangmal K."/>
            <person name="Lipun K."/>
        </authorList>
    </citation>
    <scope>NUCLEOTIDE SEQUENCE [LARGE SCALE GENOMIC DNA]</scope>
    <source>
        <strain evidence="5 6">JCM 11839</strain>
    </source>
</reference>
<feature type="domain" description="RsbT co-antagonist protein RsbRD N-terminal" evidence="3">
    <location>
        <begin position="2"/>
        <end position="113"/>
    </location>
</feature>
<proteinExistence type="inferred from homology"/>
<name>A0ABX1R919_9PSEU</name>
<feature type="domain" description="CdaR GGDEF-like" evidence="4">
    <location>
        <begin position="134"/>
        <end position="238"/>
    </location>
</feature>
<dbReference type="InterPro" id="IPR051448">
    <property type="entry name" value="CdaR-like_regulators"/>
</dbReference>
<protein>
    <submittedName>
        <fullName evidence="5">PucR family transcriptional regulator</fullName>
    </submittedName>
</protein>
<keyword evidence="6" id="KW-1185">Reference proteome</keyword>
<gene>
    <name evidence="5" type="ORF">HF577_07140</name>
</gene>
<dbReference type="Proteomes" id="UP001296706">
    <property type="component" value="Unassembled WGS sequence"/>
</dbReference>
<comment type="similarity">
    <text evidence="1">Belongs to the CdaR family.</text>
</comment>
<comment type="caution">
    <text evidence="5">The sequence shown here is derived from an EMBL/GenBank/DDBJ whole genome shotgun (WGS) entry which is preliminary data.</text>
</comment>
<dbReference type="Pfam" id="PF17853">
    <property type="entry name" value="GGDEF_2"/>
    <property type="match status" value="1"/>
</dbReference>
<dbReference type="EMBL" id="JAAXKY010000014">
    <property type="protein sequence ID" value="NMH76873.1"/>
    <property type="molecule type" value="Genomic_DNA"/>
</dbReference>
<dbReference type="PANTHER" id="PTHR33744:SF7">
    <property type="entry name" value="PUCR FAMILY TRANSCRIPTIONAL REGULATOR"/>
    <property type="match status" value="1"/>
</dbReference>
<sequence length="347" mass="37685">MPRPDHEAMVREHIRGLLAGLAARRLPARADAEHARAMGRRRAQQGVAVEEVLSAYHLGYRDVWNTLLSRAHTEDPGQAARLLGLVNLVWAWLRVITIAVADGHAETTRAREENRIGLGHELLDALYAGRVTAESTELLAHALAFDPHAEFQAICCPAGPWPPADLDVLRRRLRAEPGTSSAITRGPVLVIVFQRTSAERILDLLSRHTSPMAGVGLVRPGLAGAAAAVVDAERSLAVAQRNGGGVVRFGSEWLAATLLPHMDRLRQLTDTTAAVEQPHLCDAVRAFADNGFSVTASARALHVHPNTVKYRLDRWKQHTGWDPRTLDGLQRSLLGIAFSSSVPEAGS</sequence>
<dbReference type="InterPro" id="IPR042070">
    <property type="entry name" value="PucR_C-HTH_sf"/>
</dbReference>